<proteinExistence type="predicted"/>
<evidence type="ECO:0000313" key="5">
    <source>
        <dbReference type="Proteomes" id="UP000747110"/>
    </source>
</evidence>
<protein>
    <submittedName>
        <fullName evidence="3">Uncharacterized protein</fullName>
    </submittedName>
</protein>
<evidence type="ECO:0000313" key="4">
    <source>
        <dbReference type="Proteomes" id="UP000722791"/>
    </source>
</evidence>
<reference evidence="3" key="1">
    <citation type="journal article" date="2021" name="Proc. Natl. Acad. Sci. U.S.A.">
        <title>Three genomes in the algal genus Volvox reveal the fate of a haploid sex-determining region after a transition to homothallism.</title>
        <authorList>
            <person name="Yamamoto K."/>
            <person name="Hamaji T."/>
            <person name="Kawai-Toyooka H."/>
            <person name="Matsuzaki R."/>
            <person name="Takahashi F."/>
            <person name="Nishimura Y."/>
            <person name="Kawachi M."/>
            <person name="Noguchi H."/>
            <person name="Minakuchi Y."/>
            <person name="Umen J.G."/>
            <person name="Toyoda A."/>
            <person name="Nozaki H."/>
        </authorList>
    </citation>
    <scope>NUCLEOTIDE SEQUENCE</scope>
    <source>
        <strain evidence="3">NIES-3785</strain>
        <strain evidence="2">NIES-3786</strain>
    </source>
</reference>
<dbReference type="AlphaFoldDB" id="A0A8J4LWQ5"/>
<evidence type="ECO:0000313" key="3">
    <source>
        <dbReference type="EMBL" id="GIM13223.1"/>
    </source>
</evidence>
<dbReference type="Proteomes" id="UP000747110">
    <property type="component" value="Unassembled WGS sequence"/>
</dbReference>
<evidence type="ECO:0000313" key="2">
    <source>
        <dbReference type="EMBL" id="GIL90176.1"/>
    </source>
</evidence>
<dbReference type="EMBL" id="BNCQ01000047">
    <property type="protein sequence ID" value="GIM13223.1"/>
    <property type="molecule type" value="Genomic_DNA"/>
</dbReference>
<keyword evidence="5" id="KW-1185">Reference proteome</keyword>
<evidence type="ECO:0000256" key="1">
    <source>
        <dbReference type="SAM" id="Phobius"/>
    </source>
</evidence>
<organism evidence="3 4">
    <name type="scientific">Volvox reticuliferus</name>
    <dbReference type="NCBI Taxonomy" id="1737510"/>
    <lineage>
        <taxon>Eukaryota</taxon>
        <taxon>Viridiplantae</taxon>
        <taxon>Chlorophyta</taxon>
        <taxon>core chlorophytes</taxon>
        <taxon>Chlorophyceae</taxon>
        <taxon>CS clade</taxon>
        <taxon>Chlamydomonadales</taxon>
        <taxon>Volvocaceae</taxon>
        <taxon>Volvox</taxon>
    </lineage>
</organism>
<keyword evidence="1" id="KW-0812">Transmembrane</keyword>
<keyword evidence="1" id="KW-1133">Transmembrane helix</keyword>
<gene>
    <name evidence="2" type="ORF">Vretifemale_17875</name>
    <name evidence="3" type="ORF">Vretimale_16396</name>
</gene>
<accession>A0A8J4LWQ5</accession>
<name>A0A8J4LWQ5_9CHLO</name>
<feature type="transmembrane region" description="Helical" evidence="1">
    <location>
        <begin position="97"/>
        <end position="123"/>
    </location>
</feature>
<keyword evidence="1" id="KW-0472">Membrane</keyword>
<sequence length="196" mass="21816">MEWASYRMLSLFTTMQTLGLNRLKAHACQPRIGRCRERSLTFPKRGARVAALPSFPEIHELLGHPGLTTGVLCNSAVFALGYKVLRKGLTPLGVARAFWFLGTSIFPAFGLGGYVLVCLDLIFGTLVRHPAVQGCILWFLRLERGKGLCHSFATSWYLLPCLLSFHAVISPWSGTYGIYVRLFVRRASLKHVDACT</sequence>
<comment type="caution">
    <text evidence="3">The sequence shown here is derived from an EMBL/GenBank/DDBJ whole genome shotgun (WGS) entry which is preliminary data.</text>
</comment>
<dbReference type="Proteomes" id="UP000722791">
    <property type="component" value="Unassembled WGS sequence"/>
</dbReference>
<dbReference type="OrthoDB" id="30881at2759"/>
<feature type="transmembrane region" description="Helical" evidence="1">
    <location>
        <begin position="156"/>
        <end position="180"/>
    </location>
</feature>
<dbReference type="EMBL" id="BNCP01000055">
    <property type="protein sequence ID" value="GIL90176.1"/>
    <property type="molecule type" value="Genomic_DNA"/>
</dbReference>